<dbReference type="PROSITE" id="PS50928">
    <property type="entry name" value="ABC_TM1"/>
    <property type="match status" value="1"/>
</dbReference>
<feature type="transmembrane region" description="Helical" evidence="6">
    <location>
        <begin position="12"/>
        <end position="36"/>
    </location>
</feature>
<dbReference type="GO" id="GO:0005886">
    <property type="term" value="C:plasma membrane"/>
    <property type="evidence" value="ECO:0007669"/>
    <property type="project" value="UniProtKB-SubCell"/>
</dbReference>
<dbReference type="GO" id="GO:0031460">
    <property type="term" value="P:glycine betaine transport"/>
    <property type="evidence" value="ECO:0007669"/>
    <property type="project" value="TreeGrafter"/>
</dbReference>
<evidence type="ECO:0000256" key="4">
    <source>
        <dbReference type="ARBA" id="ARBA00022989"/>
    </source>
</evidence>
<evidence type="ECO:0000256" key="1">
    <source>
        <dbReference type="ARBA" id="ARBA00004141"/>
    </source>
</evidence>
<protein>
    <submittedName>
        <fullName evidence="8">ABC transporter permease</fullName>
    </submittedName>
</protein>
<name>A0AAJ6AFH1_9MICC</name>
<dbReference type="CDD" id="cd06261">
    <property type="entry name" value="TM_PBP2"/>
    <property type="match status" value="1"/>
</dbReference>
<keyword evidence="5 6" id="KW-0472">Membrane</keyword>
<evidence type="ECO:0000313" key="9">
    <source>
        <dbReference type="Proteomes" id="UP001224674"/>
    </source>
</evidence>
<reference evidence="8 9" key="1">
    <citation type="submission" date="2023-03" db="EMBL/GenBank/DDBJ databases">
        <title>Complete genome sequences of several Auritidibacter ignavus strains isolated from ear infections.</title>
        <authorList>
            <person name="Baehr T."/>
            <person name="Baumhoegger A.M."/>
        </authorList>
    </citation>
    <scope>NUCLEOTIDE SEQUENCE [LARGE SCALE GENOMIC DNA]</scope>
    <source>
        <strain evidence="8 9">BABAE-6</strain>
    </source>
</reference>
<feature type="transmembrane region" description="Helical" evidence="6">
    <location>
        <begin position="121"/>
        <end position="140"/>
    </location>
</feature>
<proteinExistence type="inferred from homology"/>
<gene>
    <name evidence="8" type="ORF">QDX21_08260</name>
</gene>
<keyword evidence="3 6" id="KW-0812">Transmembrane</keyword>
<dbReference type="PANTHER" id="PTHR30177:SF4">
    <property type="entry name" value="OSMOPROTECTANT IMPORT PERMEASE PROTEIN OSMW"/>
    <property type="match status" value="1"/>
</dbReference>
<dbReference type="InterPro" id="IPR000515">
    <property type="entry name" value="MetI-like"/>
</dbReference>
<dbReference type="PANTHER" id="PTHR30177">
    <property type="entry name" value="GLYCINE BETAINE/L-PROLINE TRANSPORT SYSTEM PERMEASE PROTEIN PROW"/>
    <property type="match status" value="1"/>
</dbReference>
<dbReference type="Gene3D" id="1.10.3720.10">
    <property type="entry name" value="MetI-like"/>
    <property type="match status" value="1"/>
</dbReference>
<sequence>MWRRLSREDKILLAGIPVLVIILLGGWLVWQAAATLDDIEARTLDLSNVAVMAGEHVVLVLVCTIVVVLTAIPVGILLTRGSLRRLATPVTFIANMGQAAPVIGVIVLLAMWWGFGATTAVVSLWIYAFLPVLANTIAALRSVDPELIEVARGISMSPWQVLFRVELPMALPVIMVGVRTALVLLVGAGAFATFIDAGGLGTLITTGISLYRFPILISGALLIGTLALLIEWVGRLCEAILAPKGVTA</sequence>
<comment type="subcellular location">
    <subcellularLocation>
        <location evidence="6">Cell membrane</location>
        <topology evidence="6">Multi-pass membrane protein</topology>
    </subcellularLocation>
    <subcellularLocation>
        <location evidence="1">Membrane</location>
        <topology evidence="1">Multi-pass membrane protein</topology>
    </subcellularLocation>
</comment>
<keyword evidence="4 6" id="KW-1133">Transmembrane helix</keyword>
<evidence type="ECO:0000256" key="3">
    <source>
        <dbReference type="ARBA" id="ARBA00022692"/>
    </source>
</evidence>
<evidence type="ECO:0000256" key="6">
    <source>
        <dbReference type="RuleBase" id="RU363032"/>
    </source>
</evidence>
<feature type="domain" description="ABC transmembrane type-1" evidence="7">
    <location>
        <begin position="53"/>
        <end position="234"/>
    </location>
</feature>
<keyword evidence="9" id="KW-1185">Reference proteome</keyword>
<feature type="transmembrane region" description="Helical" evidence="6">
    <location>
        <begin position="56"/>
        <end position="78"/>
    </location>
</feature>
<keyword evidence="2 6" id="KW-0813">Transport</keyword>
<dbReference type="AlphaFoldDB" id="A0AAJ6AFH1"/>
<evidence type="ECO:0000313" key="8">
    <source>
        <dbReference type="EMBL" id="WGH92315.1"/>
    </source>
</evidence>
<comment type="similarity">
    <text evidence="6">Belongs to the binding-protein-dependent transport system permease family.</text>
</comment>
<dbReference type="InterPro" id="IPR035906">
    <property type="entry name" value="MetI-like_sf"/>
</dbReference>
<dbReference type="GeneID" id="83696402"/>
<dbReference type="SUPFAM" id="SSF161098">
    <property type="entry name" value="MetI-like"/>
    <property type="match status" value="1"/>
</dbReference>
<organism evidence="8 9">
    <name type="scientific">Auritidibacter ignavus</name>
    <dbReference type="NCBI Taxonomy" id="678932"/>
    <lineage>
        <taxon>Bacteria</taxon>
        <taxon>Bacillati</taxon>
        <taxon>Actinomycetota</taxon>
        <taxon>Actinomycetes</taxon>
        <taxon>Micrococcales</taxon>
        <taxon>Micrococcaceae</taxon>
        <taxon>Auritidibacter</taxon>
    </lineage>
</organism>
<evidence type="ECO:0000256" key="2">
    <source>
        <dbReference type="ARBA" id="ARBA00022448"/>
    </source>
</evidence>
<dbReference type="Pfam" id="PF00528">
    <property type="entry name" value="BPD_transp_1"/>
    <property type="match status" value="1"/>
</dbReference>
<dbReference type="Proteomes" id="UP001224674">
    <property type="component" value="Chromosome"/>
</dbReference>
<evidence type="ECO:0000259" key="7">
    <source>
        <dbReference type="PROSITE" id="PS50928"/>
    </source>
</evidence>
<dbReference type="EMBL" id="CP122566">
    <property type="protein sequence ID" value="WGH92315.1"/>
    <property type="molecule type" value="Genomic_DNA"/>
</dbReference>
<accession>A0AAJ6AFH1</accession>
<feature type="transmembrane region" description="Helical" evidence="6">
    <location>
        <begin position="211"/>
        <end position="234"/>
    </location>
</feature>
<dbReference type="RefSeq" id="WP_110101251.1">
    <property type="nucleotide sequence ID" value="NZ_CP122561.1"/>
</dbReference>
<dbReference type="GO" id="GO:0055085">
    <property type="term" value="P:transmembrane transport"/>
    <property type="evidence" value="ECO:0007669"/>
    <property type="project" value="InterPro"/>
</dbReference>
<feature type="transmembrane region" description="Helical" evidence="6">
    <location>
        <begin position="90"/>
        <end position="115"/>
    </location>
</feature>
<dbReference type="InterPro" id="IPR051204">
    <property type="entry name" value="ABC_transp_perm/SBD"/>
</dbReference>
<evidence type="ECO:0000256" key="5">
    <source>
        <dbReference type="ARBA" id="ARBA00023136"/>
    </source>
</evidence>